<name>A0A0S4M2S8_9BURK</name>
<comment type="similarity">
    <text evidence="1 8">Belongs to the cytidylate kinase family. Type 1 subfamily.</text>
</comment>
<dbReference type="CDD" id="cd02020">
    <property type="entry name" value="CMPK"/>
    <property type="match status" value="1"/>
</dbReference>
<dbReference type="STRING" id="1561003.Ark11_1188"/>
<dbReference type="GO" id="GO:0006220">
    <property type="term" value="P:pyrimidine nucleotide metabolic process"/>
    <property type="evidence" value="ECO:0007669"/>
    <property type="project" value="UniProtKB-UniRule"/>
</dbReference>
<dbReference type="OrthoDB" id="9807434at2"/>
<sequence length="223" mass="24699">MNDYSGIPPVVAIDGPSASGKGAVSVLVSRSLGFNYLESGLLYRVVGAIVLKNKLKWEDKLIHGFISDQKISWDNNGYPLVNGCLFSGLYDPEVSLAASRVAKIGLIRDILLKLQQDCRQNPGLVAEGRDMGTVVFPDARLKIFLTAIPEVRAKRRFLQLKERGGCVKMSEVLEEILLRDSYDSTRKVSSLRVAEDAIVIDSTNMSVNRVVDEVLRYVSQRIL</sequence>
<keyword evidence="3 8" id="KW-0547">Nucleotide-binding</keyword>
<keyword evidence="2 8" id="KW-0808">Transferase</keyword>
<dbReference type="PATRIC" id="fig|1561003.3.peg.1221"/>
<evidence type="ECO:0000256" key="8">
    <source>
        <dbReference type="HAMAP-Rule" id="MF_00238"/>
    </source>
</evidence>
<evidence type="ECO:0000313" key="11">
    <source>
        <dbReference type="Proteomes" id="UP000198651"/>
    </source>
</evidence>
<keyword evidence="8" id="KW-0963">Cytoplasm</keyword>
<keyword evidence="5 8" id="KW-0067">ATP-binding</keyword>
<dbReference type="NCBIfam" id="TIGR00017">
    <property type="entry name" value="cmk"/>
    <property type="match status" value="1"/>
</dbReference>
<dbReference type="AlphaFoldDB" id="A0A0S4M2S8"/>
<dbReference type="RefSeq" id="WP_092343440.1">
    <property type="nucleotide sequence ID" value="NZ_FLSL01000090.1"/>
</dbReference>
<comment type="catalytic activity">
    <reaction evidence="6 8">
        <text>dCMP + ATP = dCDP + ADP</text>
        <dbReference type="Rhea" id="RHEA:25094"/>
        <dbReference type="ChEBI" id="CHEBI:30616"/>
        <dbReference type="ChEBI" id="CHEBI:57566"/>
        <dbReference type="ChEBI" id="CHEBI:58593"/>
        <dbReference type="ChEBI" id="CHEBI:456216"/>
        <dbReference type="EC" id="2.7.4.25"/>
    </reaction>
</comment>
<dbReference type="Proteomes" id="UP000198651">
    <property type="component" value="Chromosome I"/>
</dbReference>
<evidence type="ECO:0000256" key="2">
    <source>
        <dbReference type="ARBA" id="ARBA00022679"/>
    </source>
</evidence>
<evidence type="ECO:0000256" key="6">
    <source>
        <dbReference type="ARBA" id="ARBA00047615"/>
    </source>
</evidence>
<comment type="catalytic activity">
    <reaction evidence="7 8">
        <text>CMP + ATP = CDP + ADP</text>
        <dbReference type="Rhea" id="RHEA:11600"/>
        <dbReference type="ChEBI" id="CHEBI:30616"/>
        <dbReference type="ChEBI" id="CHEBI:58069"/>
        <dbReference type="ChEBI" id="CHEBI:60377"/>
        <dbReference type="ChEBI" id="CHEBI:456216"/>
        <dbReference type="EC" id="2.7.4.25"/>
    </reaction>
</comment>
<protein>
    <recommendedName>
        <fullName evidence="8">Cytidylate kinase</fullName>
        <shortName evidence="8">CK</shortName>
        <ecNumber evidence="8">2.7.4.25</ecNumber>
    </recommendedName>
    <alternativeName>
        <fullName evidence="8">Cytidine monophosphate kinase</fullName>
        <shortName evidence="8">CMP kinase</shortName>
    </alternativeName>
</protein>
<evidence type="ECO:0000259" key="9">
    <source>
        <dbReference type="Pfam" id="PF02224"/>
    </source>
</evidence>
<dbReference type="GO" id="GO:0005524">
    <property type="term" value="F:ATP binding"/>
    <property type="evidence" value="ECO:0007669"/>
    <property type="project" value="UniProtKB-UniRule"/>
</dbReference>
<dbReference type="EMBL" id="LN906597">
    <property type="protein sequence ID" value="CUT17998.1"/>
    <property type="molecule type" value="Genomic_DNA"/>
</dbReference>
<dbReference type="InterPro" id="IPR011994">
    <property type="entry name" value="Cytidylate_kinase_dom"/>
</dbReference>
<keyword evidence="11" id="KW-1185">Reference proteome</keyword>
<dbReference type="GO" id="GO:0005737">
    <property type="term" value="C:cytoplasm"/>
    <property type="evidence" value="ECO:0007669"/>
    <property type="project" value="UniProtKB-SubCell"/>
</dbReference>
<comment type="subcellular location">
    <subcellularLocation>
        <location evidence="8">Cytoplasm</location>
    </subcellularLocation>
</comment>
<evidence type="ECO:0000256" key="3">
    <source>
        <dbReference type="ARBA" id="ARBA00022741"/>
    </source>
</evidence>
<dbReference type="GO" id="GO:0036431">
    <property type="term" value="F:dCMP kinase activity"/>
    <property type="evidence" value="ECO:0007669"/>
    <property type="project" value="InterPro"/>
</dbReference>
<proteinExistence type="inferred from homology"/>
<evidence type="ECO:0000256" key="1">
    <source>
        <dbReference type="ARBA" id="ARBA00009427"/>
    </source>
</evidence>
<dbReference type="InterPro" id="IPR003136">
    <property type="entry name" value="Cytidylate_kin"/>
</dbReference>
<dbReference type="InterPro" id="IPR027417">
    <property type="entry name" value="P-loop_NTPase"/>
</dbReference>
<dbReference type="GO" id="GO:0036430">
    <property type="term" value="F:CMP kinase activity"/>
    <property type="evidence" value="ECO:0007669"/>
    <property type="project" value="RHEA"/>
</dbReference>
<dbReference type="SUPFAM" id="SSF52540">
    <property type="entry name" value="P-loop containing nucleoside triphosphate hydrolases"/>
    <property type="match status" value="1"/>
</dbReference>
<feature type="binding site" evidence="8">
    <location>
        <begin position="15"/>
        <end position="23"/>
    </location>
    <ligand>
        <name>ATP</name>
        <dbReference type="ChEBI" id="CHEBI:30616"/>
    </ligand>
</feature>
<organism evidence="10 11">
    <name type="scientific">Candidatus Ichthyocystis hellenicum</name>
    <dbReference type="NCBI Taxonomy" id="1561003"/>
    <lineage>
        <taxon>Bacteria</taxon>
        <taxon>Pseudomonadati</taxon>
        <taxon>Pseudomonadota</taxon>
        <taxon>Betaproteobacteria</taxon>
        <taxon>Burkholderiales</taxon>
        <taxon>Candidatus Ichthyocystis</taxon>
    </lineage>
</organism>
<dbReference type="HAMAP" id="MF_00238">
    <property type="entry name" value="Cytidyl_kinase_type1"/>
    <property type="match status" value="1"/>
</dbReference>
<dbReference type="Pfam" id="PF02224">
    <property type="entry name" value="Cytidylate_kin"/>
    <property type="match status" value="1"/>
</dbReference>
<evidence type="ECO:0000313" key="10">
    <source>
        <dbReference type="EMBL" id="CUT17998.1"/>
    </source>
</evidence>
<gene>
    <name evidence="8 10" type="primary">cmk</name>
    <name evidence="10" type="ORF">Ark11_1188</name>
</gene>
<dbReference type="EC" id="2.7.4.25" evidence="8"/>
<reference evidence="11" key="1">
    <citation type="submission" date="2015-11" db="EMBL/GenBank/DDBJ databases">
        <authorList>
            <person name="Seth-Smith H.M.B."/>
        </authorList>
    </citation>
    <scope>NUCLEOTIDE SEQUENCE [LARGE SCALE GENOMIC DNA]</scope>
    <source>
        <strain evidence="11">2013Ark11</strain>
    </source>
</reference>
<evidence type="ECO:0000256" key="7">
    <source>
        <dbReference type="ARBA" id="ARBA00048478"/>
    </source>
</evidence>
<feature type="domain" description="Cytidylate kinase" evidence="9">
    <location>
        <begin position="11"/>
        <end position="219"/>
    </location>
</feature>
<keyword evidence="4 8" id="KW-0418">Kinase</keyword>
<evidence type="ECO:0000256" key="4">
    <source>
        <dbReference type="ARBA" id="ARBA00022777"/>
    </source>
</evidence>
<dbReference type="Gene3D" id="3.40.50.300">
    <property type="entry name" value="P-loop containing nucleotide triphosphate hydrolases"/>
    <property type="match status" value="1"/>
</dbReference>
<evidence type="ECO:0000256" key="5">
    <source>
        <dbReference type="ARBA" id="ARBA00022840"/>
    </source>
</evidence>
<accession>A0A0S4M2S8</accession>